<evidence type="ECO:0000313" key="2">
    <source>
        <dbReference type="Proteomes" id="UP001172680"/>
    </source>
</evidence>
<comment type="caution">
    <text evidence="1">The sequence shown here is derived from an EMBL/GenBank/DDBJ whole genome shotgun (WGS) entry which is preliminary data.</text>
</comment>
<sequence length="211" mass="23974">MTLQSSPPSIYDANAEQHNQYGRLAHNTALACLFLCPAIALLPPRKLDLYTFGLAGIWGLSANHMIAYHSGRSVLGHLRHGMGSVNGSELPTEQAREFQKRVREEREEIARRGREERERAAGLKSAQEAFTGQIEGREKERQKGVLERVWMGGETEGWKERRLREEQEAIDEGRGYGGLIMDQIWEVWNWGKKKEEDGEAEAEKGERSREG</sequence>
<proteinExistence type="predicted"/>
<name>A0ACC2YUG1_9PEZI</name>
<protein>
    <submittedName>
        <fullName evidence="1">Uncharacterized protein</fullName>
    </submittedName>
</protein>
<keyword evidence="2" id="KW-1185">Reference proteome</keyword>
<organism evidence="1 2">
    <name type="scientific">Coniosporium tulheliwenetii</name>
    <dbReference type="NCBI Taxonomy" id="3383036"/>
    <lineage>
        <taxon>Eukaryota</taxon>
        <taxon>Fungi</taxon>
        <taxon>Dikarya</taxon>
        <taxon>Ascomycota</taxon>
        <taxon>Pezizomycotina</taxon>
        <taxon>Dothideomycetes</taxon>
        <taxon>Dothideomycetes incertae sedis</taxon>
        <taxon>Coniosporium</taxon>
    </lineage>
</organism>
<gene>
    <name evidence="1" type="ORF">H2199_006659</name>
</gene>
<dbReference type="Proteomes" id="UP001172680">
    <property type="component" value="Unassembled WGS sequence"/>
</dbReference>
<evidence type="ECO:0000313" key="1">
    <source>
        <dbReference type="EMBL" id="KAJ9638799.1"/>
    </source>
</evidence>
<accession>A0ACC2YUG1</accession>
<reference evidence="1" key="1">
    <citation type="submission" date="2022-10" db="EMBL/GenBank/DDBJ databases">
        <title>Culturing micro-colonial fungi from biological soil crusts in the Mojave desert and describing Neophaeococcomyces mojavensis, and introducing the new genera and species Taxawa tesnikishii.</title>
        <authorList>
            <person name="Kurbessoian T."/>
            <person name="Stajich J.E."/>
        </authorList>
    </citation>
    <scope>NUCLEOTIDE SEQUENCE</scope>
    <source>
        <strain evidence="1">JES_115</strain>
    </source>
</reference>
<dbReference type="EMBL" id="JAPDRP010000020">
    <property type="protein sequence ID" value="KAJ9638799.1"/>
    <property type="molecule type" value="Genomic_DNA"/>
</dbReference>